<gene>
    <name evidence="1" type="ORF">SAMN05216452_3463</name>
</gene>
<dbReference type="AlphaFoldDB" id="A0A1H4MTA3"/>
<keyword evidence="2" id="KW-1185">Reference proteome</keyword>
<dbReference type="RefSeq" id="WP_090329609.1">
    <property type="nucleotide sequence ID" value="NZ_FNSL01000001.1"/>
</dbReference>
<accession>A0A1H4MTA3</accession>
<protein>
    <recommendedName>
        <fullName evidence="3">FlgN protein</fullName>
    </recommendedName>
</protein>
<dbReference type="Proteomes" id="UP000199064">
    <property type="component" value="Unassembled WGS sequence"/>
</dbReference>
<evidence type="ECO:0000313" key="2">
    <source>
        <dbReference type="Proteomes" id="UP000199064"/>
    </source>
</evidence>
<reference evidence="2" key="1">
    <citation type="submission" date="2016-10" db="EMBL/GenBank/DDBJ databases">
        <authorList>
            <person name="Varghese N."/>
            <person name="Submissions S."/>
        </authorList>
    </citation>
    <scope>NUCLEOTIDE SEQUENCE [LARGE SCALE GENOMIC DNA]</scope>
    <source>
        <strain evidence="2">ES.061</strain>
    </source>
</reference>
<sequence>MFSVLRIRSTARDQETDTLRFKTLLHTLDLLDRELRAERRGLKERCERIAATAAFAQERFESNDHENALSTRIDEMTRSMKNYTRRMNALQRQIDLVGKLRATASTFTADHHLLPEPREAPGLRH</sequence>
<organism evidence="1 2">
    <name type="scientific">Nitratireductor aquibiodomus</name>
    <dbReference type="NCBI Taxonomy" id="204799"/>
    <lineage>
        <taxon>Bacteria</taxon>
        <taxon>Pseudomonadati</taxon>
        <taxon>Pseudomonadota</taxon>
        <taxon>Alphaproteobacteria</taxon>
        <taxon>Hyphomicrobiales</taxon>
        <taxon>Phyllobacteriaceae</taxon>
        <taxon>Nitratireductor</taxon>
    </lineage>
</organism>
<dbReference type="EMBL" id="FNSL01000001">
    <property type="protein sequence ID" value="SEB86246.1"/>
    <property type="molecule type" value="Genomic_DNA"/>
</dbReference>
<evidence type="ECO:0000313" key="1">
    <source>
        <dbReference type="EMBL" id="SEB86246.1"/>
    </source>
</evidence>
<evidence type="ECO:0008006" key="3">
    <source>
        <dbReference type="Google" id="ProtNLM"/>
    </source>
</evidence>
<proteinExistence type="predicted"/>
<name>A0A1H4MTA3_9HYPH</name>